<dbReference type="AlphaFoldDB" id="T1II86"/>
<evidence type="ECO:0000259" key="3">
    <source>
        <dbReference type="Pfam" id="PF00685"/>
    </source>
</evidence>
<reference evidence="5" key="1">
    <citation type="submission" date="2011-05" db="EMBL/GenBank/DDBJ databases">
        <authorList>
            <person name="Richards S.R."/>
            <person name="Qu J."/>
            <person name="Jiang H."/>
            <person name="Jhangiani S.N."/>
            <person name="Agravi P."/>
            <person name="Goodspeed R."/>
            <person name="Gross S."/>
            <person name="Mandapat C."/>
            <person name="Jackson L."/>
            <person name="Mathew T."/>
            <person name="Pu L."/>
            <person name="Thornton R."/>
            <person name="Saada N."/>
            <person name="Wilczek-Boney K.B."/>
            <person name="Lee S."/>
            <person name="Kovar C."/>
            <person name="Wu Y."/>
            <person name="Scherer S.E."/>
            <person name="Worley K.C."/>
            <person name="Muzny D.M."/>
            <person name="Gibbs R."/>
        </authorList>
    </citation>
    <scope>NUCLEOTIDE SEQUENCE</scope>
    <source>
        <strain evidence="5">Brora</strain>
    </source>
</reference>
<name>T1II86_STRMM</name>
<dbReference type="EMBL" id="JH430146">
    <property type="status" value="NOT_ANNOTATED_CDS"/>
    <property type="molecule type" value="Genomic_DNA"/>
</dbReference>
<organism evidence="4 5">
    <name type="scientific">Strigamia maritima</name>
    <name type="common">European centipede</name>
    <name type="synonym">Geophilus maritimus</name>
    <dbReference type="NCBI Taxonomy" id="126957"/>
    <lineage>
        <taxon>Eukaryota</taxon>
        <taxon>Metazoa</taxon>
        <taxon>Ecdysozoa</taxon>
        <taxon>Arthropoda</taxon>
        <taxon>Myriapoda</taxon>
        <taxon>Chilopoda</taxon>
        <taxon>Pleurostigmophora</taxon>
        <taxon>Geophilomorpha</taxon>
        <taxon>Linotaeniidae</taxon>
        <taxon>Strigamia</taxon>
    </lineage>
</organism>
<dbReference type="Proteomes" id="UP000014500">
    <property type="component" value="Unassembled WGS sequence"/>
</dbReference>
<evidence type="ECO:0000256" key="1">
    <source>
        <dbReference type="ARBA" id="ARBA00005771"/>
    </source>
</evidence>
<proteinExistence type="inferred from homology"/>
<dbReference type="HOGENOM" id="CLU_027239_1_1_1"/>
<dbReference type="STRING" id="126957.T1II86"/>
<evidence type="ECO:0000313" key="4">
    <source>
        <dbReference type="EnsemblMetazoa" id="SMAR000578-PA"/>
    </source>
</evidence>
<dbReference type="Pfam" id="PF00685">
    <property type="entry name" value="Sulfotransfer_1"/>
    <property type="match status" value="1"/>
</dbReference>
<comment type="similarity">
    <text evidence="1">Belongs to the sulfotransferase 1 family.</text>
</comment>
<evidence type="ECO:0000256" key="2">
    <source>
        <dbReference type="ARBA" id="ARBA00022679"/>
    </source>
</evidence>
<dbReference type="EnsemblMetazoa" id="SMAR000578-RA">
    <property type="protein sequence ID" value="SMAR000578-PA"/>
    <property type="gene ID" value="SMAR000578"/>
</dbReference>
<dbReference type="PANTHER" id="PTHR11783">
    <property type="entry name" value="SULFOTRANSFERASE SULT"/>
    <property type="match status" value="1"/>
</dbReference>
<dbReference type="GO" id="GO:0008146">
    <property type="term" value="F:sulfotransferase activity"/>
    <property type="evidence" value="ECO:0007669"/>
    <property type="project" value="InterPro"/>
</dbReference>
<reference evidence="4" key="2">
    <citation type="submission" date="2015-02" db="UniProtKB">
        <authorList>
            <consortium name="EnsemblMetazoa"/>
        </authorList>
    </citation>
    <scope>IDENTIFICATION</scope>
</reference>
<feature type="domain" description="Sulfotransferase" evidence="3">
    <location>
        <begin position="53"/>
        <end position="277"/>
    </location>
</feature>
<dbReference type="SUPFAM" id="SSF52540">
    <property type="entry name" value="P-loop containing nucleoside triphosphate hydrolases"/>
    <property type="match status" value="1"/>
</dbReference>
<dbReference type="InterPro" id="IPR000863">
    <property type="entry name" value="Sulfotransferase_dom"/>
</dbReference>
<dbReference type="OMA" id="APYITHI"/>
<keyword evidence="5" id="KW-1185">Reference proteome</keyword>
<dbReference type="eggNOG" id="KOG1584">
    <property type="taxonomic scope" value="Eukaryota"/>
</dbReference>
<dbReference type="InterPro" id="IPR027417">
    <property type="entry name" value="P-loop_NTPase"/>
</dbReference>
<protein>
    <recommendedName>
        <fullName evidence="3">Sulfotransferase domain-containing protein</fullName>
    </recommendedName>
</protein>
<accession>T1II86</accession>
<evidence type="ECO:0000313" key="5">
    <source>
        <dbReference type="Proteomes" id="UP000014500"/>
    </source>
</evidence>
<keyword evidence="2" id="KW-0808">Transferase</keyword>
<sequence>MVDLTATLVPLNHKLYKHFKGFSEAYTMGPNNFFFTINGPKIVKRLQTFQARDDDVSVVTFPKTGTTWMQEIVYVLRNNVEKAKSIVRDVVFPYAEINAWEWDTSLGDEIEYLDSIESPRQIKFHLNYSFLPPDTINRSKIIYVCRNVKDTIVSDYHFLLPYAPYITHIKEFWKRKHEKNIFFTTYEKLQEDQEKVIKQVAQFLDISVNKEEVKIVANHCKFDNMKKIPTANKSHWGSEMVYQKNFVFMRKGKVGNWSAEMSPELIAKVDHWIYEQTIDYPHFRHIL</sequence>
<dbReference type="PhylomeDB" id="T1II86"/>
<dbReference type="Gene3D" id="3.40.50.300">
    <property type="entry name" value="P-loop containing nucleotide triphosphate hydrolases"/>
    <property type="match status" value="1"/>
</dbReference>